<evidence type="ECO:0000256" key="2">
    <source>
        <dbReference type="SAM" id="Phobius"/>
    </source>
</evidence>
<feature type="region of interest" description="Disordered" evidence="1">
    <location>
        <begin position="137"/>
        <end position="166"/>
    </location>
</feature>
<sequence>QMSQTSRWGVLPASNTFTALNNPPPLIQNADVPSVSGPTGTEVFQHGSIGNFVRSELEGAQSGFIRCVYTAKHTANQTVTVMCEKNAGCCLDGCCPKDQFWMAGVFVLLAFVLLVLVVGSCVMVICYQRSKSKQRREEKDLFETTASQIGVPPPPPPPGMYYGPEY</sequence>
<dbReference type="AlphaFoldDB" id="A0AAV5SI13"/>
<gene>
    <name evidence="3" type="ORF">PENTCL1PPCAC_2483</name>
</gene>
<name>A0AAV5SI13_9BILA</name>
<comment type="caution">
    <text evidence="3">The sequence shown here is derived from an EMBL/GenBank/DDBJ whole genome shotgun (WGS) entry which is preliminary data.</text>
</comment>
<keyword evidence="2" id="KW-1133">Transmembrane helix</keyword>
<accession>A0AAV5SI13</accession>
<protein>
    <recommendedName>
        <fullName evidence="5">CX domain-containing protein</fullName>
    </recommendedName>
</protein>
<dbReference type="EMBL" id="BTSX01000001">
    <property type="protein sequence ID" value="GMS80308.1"/>
    <property type="molecule type" value="Genomic_DNA"/>
</dbReference>
<keyword evidence="2" id="KW-0812">Transmembrane</keyword>
<evidence type="ECO:0000313" key="4">
    <source>
        <dbReference type="Proteomes" id="UP001432027"/>
    </source>
</evidence>
<evidence type="ECO:0000313" key="3">
    <source>
        <dbReference type="EMBL" id="GMS80308.1"/>
    </source>
</evidence>
<proteinExistence type="predicted"/>
<feature type="transmembrane region" description="Helical" evidence="2">
    <location>
        <begin position="100"/>
        <end position="127"/>
    </location>
</feature>
<evidence type="ECO:0000256" key="1">
    <source>
        <dbReference type="SAM" id="MobiDB-lite"/>
    </source>
</evidence>
<dbReference type="Proteomes" id="UP001432027">
    <property type="component" value="Unassembled WGS sequence"/>
</dbReference>
<organism evidence="3 4">
    <name type="scientific">Pristionchus entomophagus</name>
    <dbReference type="NCBI Taxonomy" id="358040"/>
    <lineage>
        <taxon>Eukaryota</taxon>
        <taxon>Metazoa</taxon>
        <taxon>Ecdysozoa</taxon>
        <taxon>Nematoda</taxon>
        <taxon>Chromadorea</taxon>
        <taxon>Rhabditida</taxon>
        <taxon>Rhabditina</taxon>
        <taxon>Diplogasteromorpha</taxon>
        <taxon>Diplogasteroidea</taxon>
        <taxon>Neodiplogasteridae</taxon>
        <taxon>Pristionchus</taxon>
    </lineage>
</organism>
<keyword evidence="4" id="KW-1185">Reference proteome</keyword>
<keyword evidence="2" id="KW-0472">Membrane</keyword>
<reference evidence="3" key="1">
    <citation type="submission" date="2023-10" db="EMBL/GenBank/DDBJ databases">
        <title>Genome assembly of Pristionchus species.</title>
        <authorList>
            <person name="Yoshida K."/>
            <person name="Sommer R.J."/>
        </authorList>
    </citation>
    <scope>NUCLEOTIDE SEQUENCE</scope>
    <source>
        <strain evidence="3">RS0144</strain>
    </source>
</reference>
<evidence type="ECO:0008006" key="5">
    <source>
        <dbReference type="Google" id="ProtNLM"/>
    </source>
</evidence>
<feature type="non-terminal residue" evidence="3">
    <location>
        <position position="1"/>
    </location>
</feature>